<accession>A0ABU6ZC34</accession>
<proteinExistence type="predicted"/>
<evidence type="ECO:0000313" key="2">
    <source>
        <dbReference type="EMBL" id="MED6219305.1"/>
    </source>
</evidence>
<gene>
    <name evidence="2" type="ORF">PIB30_034648</name>
</gene>
<sequence>MHHMFECVKSEKNTALPYALFLTKIFTLFKVSFDQENFQEVTSYLKGGGAVKKQAARDKQSAKPFTPPRPPSGPKSSTGKKIKKIMKAMKEIMGEITNLVELIIRFSKDRHSQEVSDQRDLAKTKKLLQMTHQDILELEVETYLSDEEDAEYVAGDEEEEEDEED</sequence>
<evidence type="ECO:0000313" key="3">
    <source>
        <dbReference type="Proteomes" id="UP001341840"/>
    </source>
</evidence>
<dbReference type="EMBL" id="JASCZI010272022">
    <property type="protein sequence ID" value="MED6219305.1"/>
    <property type="molecule type" value="Genomic_DNA"/>
</dbReference>
<keyword evidence="3" id="KW-1185">Reference proteome</keyword>
<protein>
    <submittedName>
        <fullName evidence="2">Uncharacterized protein</fullName>
    </submittedName>
</protein>
<feature type="region of interest" description="Disordered" evidence="1">
    <location>
        <begin position="53"/>
        <end position="81"/>
    </location>
</feature>
<reference evidence="2 3" key="1">
    <citation type="journal article" date="2023" name="Plants (Basel)">
        <title>Bridging the Gap: Combining Genomics and Transcriptomics Approaches to Understand Stylosanthes scabra, an Orphan Legume from the Brazilian Caatinga.</title>
        <authorList>
            <person name="Ferreira-Neto J.R.C."/>
            <person name="da Silva M.D."/>
            <person name="Binneck E."/>
            <person name="de Melo N.F."/>
            <person name="da Silva R.H."/>
            <person name="de Melo A.L.T.M."/>
            <person name="Pandolfi V."/>
            <person name="Bustamante F.O."/>
            <person name="Brasileiro-Vidal A.C."/>
            <person name="Benko-Iseppon A.M."/>
        </authorList>
    </citation>
    <scope>NUCLEOTIDE SEQUENCE [LARGE SCALE GENOMIC DNA]</scope>
    <source>
        <tissue evidence="2">Leaves</tissue>
    </source>
</reference>
<name>A0ABU6ZC34_9FABA</name>
<evidence type="ECO:0000256" key="1">
    <source>
        <dbReference type="SAM" id="MobiDB-lite"/>
    </source>
</evidence>
<organism evidence="2 3">
    <name type="scientific">Stylosanthes scabra</name>
    <dbReference type="NCBI Taxonomy" id="79078"/>
    <lineage>
        <taxon>Eukaryota</taxon>
        <taxon>Viridiplantae</taxon>
        <taxon>Streptophyta</taxon>
        <taxon>Embryophyta</taxon>
        <taxon>Tracheophyta</taxon>
        <taxon>Spermatophyta</taxon>
        <taxon>Magnoliopsida</taxon>
        <taxon>eudicotyledons</taxon>
        <taxon>Gunneridae</taxon>
        <taxon>Pentapetalae</taxon>
        <taxon>rosids</taxon>
        <taxon>fabids</taxon>
        <taxon>Fabales</taxon>
        <taxon>Fabaceae</taxon>
        <taxon>Papilionoideae</taxon>
        <taxon>50 kb inversion clade</taxon>
        <taxon>dalbergioids sensu lato</taxon>
        <taxon>Dalbergieae</taxon>
        <taxon>Pterocarpus clade</taxon>
        <taxon>Stylosanthes</taxon>
    </lineage>
</organism>
<feature type="region of interest" description="Disordered" evidence="1">
    <location>
        <begin position="145"/>
        <end position="165"/>
    </location>
</feature>
<dbReference type="Proteomes" id="UP001341840">
    <property type="component" value="Unassembled WGS sequence"/>
</dbReference>
<comment type="caution">
    <text evidence="2">The sequence shown here is derived from an EMBL/GenBank/DDBJ whole genome shotgun (WGS) entry which is preliminary data.</text>
</comment>